<evidence type="ECO:0000313" key="1">
    <source>
        <dbReference type="EMBL" id="SVC63931.1"/>
    </source>
</evidence>
<protein>
    <submittedName>
        <fullName evidence="1">Uncharacterized protein</fullName>
    </submittedName>
</protein>
<dbReference type="EMBL" id="UINC01102362">
    <property type="protein sequence ID" value="SVC63931.1"/>
    <property type="molecule type" value="Genomic_DNA"/>
</dbReference>
<organism evidence="1">
    <name type="scientific">marine metagenome</name>
    <dbReference type="NCBI Taxonomy" id="408172"/>
    <lineage>
        <taxon>unclassified sequences</taxon>
        <taxon>metagenomes</taxon>
        <taxon>ecological metagenomes</taxon>
    </lineage>
</organism>
<dbReference type="AlphaFoldDB" id="A0A382NWI1"/>
<accession>A0A382NWI1</accession>
<feature type="non-terminal residue" evidence="1">
    <location>
        <position position="43"/>
    </location>
</feature>
<gene>
    <name evidence="1" type="ORF">METZ01_LOCUS316785</name>
</gene>
<name>A0A382NWI1_9ZZZZ</name>
<reference evidence="1" key="1">
    <citation type="submission" date="2018-05" db="EMBL/GenBank/DDBJ databases">
        <authorList>
            <person name="Lanie J.A."/>
            <person name="Ng W.-L."/>
            <person name="Kazmierczak K.M."/>
            <person name="Andrzejewski T.M."/>
            <person name="Davidsen T.M."/>
            <person name="Wayne K.J."/>
            <person name="Tettelin H."/>
            <person name="Glass J.I."/>
            <person name="Rusch D."/>
            <person name="Podicherti R."/>
            <person name="Tsui H.-C.T."/>
            <person name="Winkler M.E."/>
        </authorList>
    </citation>
    <scope>NUCLEOTIDE SEQUENCE</scope>
</reference>
<proteinExistence type="predicted"/>
<sequence>MEYRFNNSDLYRYDAISDSGFASNGIMDIRSLEDEILFLGTGA</sequence>